<dbReference type="EMBL" id="JAEPBG010000002">
    <property type="protein sequence ID" value="MBK4734561.1"/>
    <property type="molecule type" value="Genomic_DNA"/>
</dbReference>
<accession>A0A934W0W8</accession>
<protein>
    <submittedName>
        <fullName evidence="2">Uncharacterized protein</fullName>
    </submittedName>
</protein>
<feature type="region of interest" description="Disordered" evidence="1">
    <location>
        <begin position="14"/>
        <end position="52"/>
    </location>
</feature>
<feature type="compositionally biased region" description="Basic and acidic residues" evidence="1">
    <location>
        <begin position="222"/>
        <end position="246"/>
    </location>
</feature>
<dbReference type="RefSeq" id="WP_200591299.1">
    <property type="nucleotide sequence ID" value="NZ_JAEPBG010000002.1"/>
</dbReference>
<evidence type="ECO:0000313" key="2">
    <source>
        <dbReference type="EMBL" id="MBK4734561.1"/>
    </source>
</evidence>
<reference evidence="2" key="1">
    <citation type="submission" date="2021-01" db="EMBL/GenBank/DDBJ databases">
        <title>Genome sequence of strain Noviherbaspirillum sp. DKR-6.</title>
        <authorList>
            <person name="Chaudhary D.K."/>
        </authorList>
    </citation>
    <scope>NUCLEOTIDE SEQUENCE</scope>
    <source>
        <strain evidence="2">DKR-6</strain>
    </source>
</reference>
<keyword evidence="3" id="KW-1185">Reference proteome</keyword>
<dbReference type="AlphaFoldDB" id="A0A934W0W8"/>
<feature type="region of interest" description="Disordered" evidence="1">
    <location>
        <begin position="166"/>
        <end position="246"/>
    </location>
</feature>
<name>A0A934W0W8_9BURK</name>
<dbReference type="Proteomes" id="UP000622890">
    <property type="component" value="Unassembled WGS sequence"/>
</dbReference>
<evidence type="ECO:0000256" key="1">
    <source>
        <dbReference type="SAM" id="MobiDB-lite"/>
    </source>
</evidence>
<evidence type="ECO:0000313" key="3">
    <source>
        <dbReference type="Proteomes" id="UP000622890"/>
    </source>
</evidence>
<sequence length="278" mass="30552">MSKTGAIALVSRNRSAPCAASAIEGPDKASTSAPDQDRQSHANKATDLNRRHVGRFLSPVKKAIRHFSGTAIGAAIKQNLDNSDLAHRMSFEDIRRCLDSYPIDSERVEDMIRTLTIPARDYGGVLKGDRQYYDYVKANTQNKRKGKQKEHTKAVLAELLNSSPFNLRPGNSAENRSLGKAFDPNLDKTGKKTPLSQSIDDLGKKHTGILSPAKDFNAGINRRPDNVDQDATPEHRSSTSLTREAEGHFEKSLLSAFGGAKMRKYPDSQPFSSLASRC</sequence>
<organism evidence="2 3">
    <name type="scientific">Noviherbaspirillum pedocola</name>
    <dbReference type="NCBI Taxonomy" id="2801341"/>
    <lineage>
        <taxon>Bacteria</taxon>
        <taxon>Pseudomonadati</taxon>
        <taxon>Pseudomonadota</taxon>
        <taxon>Betaproteobacteria</taxon>
        <taxon>Burkholderiales</taxon>
        <taxon>Oxalobacteraceae</taxon>
        <taxon>Noviherbaspirillum</taxon>
    </lineage>
</organism>
<proteinExistence type="predicted"/>
<gene>
    <name evidence="2" type="ORF">JJB74_08095</name>
</gene>
<comment type="caution">
    <text evidence="2">The sequence shown here is derived from an EMBL/GenBank/DDBJ whole genome shotgun (WGS) entry which is preliminary data.</text>
</comment>